<gene>
    <name evidence="2" type="ORF">ALE3EI_1119</name>
</gene>
<dbReference type="EMBL" id="CP052909">
    <property type="protein sequence ID" value="QNJ97691.1"/>
    <property type="molecule type" value="Genomic_DNA"/>
</dbReference>
<dbReference type="KEGG" id="alti:ALE3EI_1119"/>
<dbReference type="Proteomes" id="UP000515514">
    <property type="component" value="Chromosome"/>
</dbReference>
<evidence type="ECO:0000313" key="2">
    <source>
        <dbReference type="EMBL" id="QNJ97691.1"/>
    </source>
</evidence>
<dbReference type="AlphaFoldDB" id="A0A7G8PTM5"/>
<keyword evidence="1" id="KW-0812">Transmembrane</keyword>
<dbReference type="RefSeq" id="WP_186991788.1">
    <property type="nucleotide sequence ID" value="NZ_CP052909.1"/>
</dbReference>
<keyword evidence="1" id="KW-1133">Transmembrane helix</keyword>
<evidence type="ECO:0000256" key="1">
    <source>
        <dbReference type="SAM" id="Phobius"/>
    </source>
</evidence>
<sequence length="215" mass="25636">MRGTRKIDWLNHFLEFIVVIAGILIAFQLNTCSEQKKEQKLVDRHVENIIEETEFNKNNFEFASEKVRQSLNTLDTLLSFIEDKRDLDSINALSIEMLNLPITYIKRNSYNSFIESGDIRLVSNFELKEDIIRLYEYYTWAEGLDKITAESYNDHFLQYLMDHLDLVSTKTQDRSVYESKKFKNTLAVYNYQLRSRLMKYEELRGMIDEFLTTYN</sequence>
<organism evidence="2 3">
    <name type="scientific">Constantimarinum furrinae</name>
    <dbReference type="NCBI Taxonomy" id="2562285"/>
    <lineage>
        <taxon>Bacteria</taxon>
        <taxon>Pseudomonadati</taxon>
        <taxon>Bacteroidota</taxon>
        <taxon>Flavobacteriia</taxon>
        <taxon>Flavobacteriales</taxon>
        <taxon>Flavobacteriaceae</taxon>
        <taxon>Altibacter/Constantimarinum group</taxon>
        <taxon>Constantimarinum</taxon>
    </lineage>
</organism>
<accession>A0A7G8PTM5</accession>
<feature type="transmembrane region" description="Helical" evidence="1">
    <location>
        <begin position="12"/>
        <end position="29"/>
    </location>
</feature>
<proteinExistence type="predicted"/>
<reference evidence="2 3" key="1">
    <citation type="submission" date="2020-04" db="EMBL/GenBank/DDBJ databases">
        <title>Genome sequence of Altibacter aquimarinus strain ALE3EI.</title>
        <authorList>
            <person name="Oh H.-M."/>
            <person name="Jang D."/>
        </authorList>
    </citation>
    <scope>NUCLEOTIDE SEQUENCE [LARGE SCALE GENOMIC DNA]</scope>
    <source>
        <strain evidence="2 3">ALE3EI</strain>
    </source>
</reference>
<evidence type="ECO:0000313" key="3">
    <source>
        <dbReference type="Proteomes" id="UP000515514"/>
    </source>
</evidence>
<keyword evidence="3" id="KW-1185">Reference proteome</keyword>
<protein>
    <submittedName>
        <fullName evidence="2">Uncharacterized protein</fullName>
    </submittedName>
</protein>
<keyword evidence="1" id="KW-0472">Membrane</keyword>
<name>A0A7G8PTM5_9FLAO</name>